<evidence type="ECO:0000313" key="2">
    <source>
        <dbReference type="Proteomes" id="UP000177360"/>
    </source>
</evidence>
<comment type="caution">
    <text evidence="1">The sequence shown here is derived from an EMBL/GenBank/DDBJ whole genome shotgun (WGS) entry which is preliminary data.</text>
</comment>
<organism evidence="1 2">
    <name type="scientific">Candidatus Nealsonbacteria bacterium RIFCSPHIGHO2_01_FULL_38_55</name>
    <dbReference type="NCBI Taxonomy" id="1801664"/>
    <lineage>
        <taxon>Bacteria</taxon>
        <taxon>Candidatus Nealsoniibacteriota</taxon>
    </lineage>
</organism>
<dbReference type="Gene3D" id="3.90.550.10">
    <property type="entry name" value="Spore Coat Polysaccharide Biosynthesis Protein SpsA, Chain A"/>
    <property type="match status" value="1"/>
</dbReference>
<name>A0A1G2E2N8_9BACT</name>
<protein>
    <recommendedName>
        <fullName evidence="3">Glycosyltransferase 2-like domain-containing protein</fullName>
    </recommendedName>
</protein>
<dbReference type="AlphaFoldDB" id="A0A1G2E2N8"/>
<sequence>MRKDPIISLFGSMIHPEFWMRLYNSLSSNKVPFELIFVGNKIPNFKLPENCHFIYSETKPAQCYEIGSRYAVGDLIMHTGDDCVFSERALDNIYEIFRNLNDDKAMVSCGYILGGNDLSVEQGYYWTDDNNSPRMPFGALMKREMWKKLGGIDNRFIAQYWDLDIAMRMYEIGGRLVFAENAWVEEVQSSAAIFWKKKFSILNNPLVYKISSYFYHNLSRGIQFFKKHKKRPRLWLEFGVTKDRPILDQFWVIKKDSAKGIALESIYCHKEGRGAISKRRLAPIEPFEDRHILTVSQGPKGRWK</sequence>
<dbReference type="Proteomes" id="UP000177360">
    <property type="component" value="Unassembled WGS sequence"/>
</dbReference>
<accession>A0A1G2E2N8</accession>
<gene>
    <name evidence="1" type="ORF">A2626_00745</name>
</gene>
<evidence type="ECO:0008006" key="3">
    <source>
        <dbReference type="Google" id="ProtNLM"/>
    </source>
</evidence>
<proteinExistence type="predicted"/>
<dbReference type="InterPro" id="IPR029044">
    <property type="entry name" value="Nucleotide-diphossugar_trans"/>
</dbReference>
<evidence type="ECO:0000313" key="1">
    <source>
        <dbReference type="EMBL" id="OGZ19949.1"/>
    </source>
</evidence>
<dbReference type="EMBL" id="MHLZ01000016">
    <property type="protein sequence ID" value="OGZ19949.1"/>
    <property type="molecule type" value="Genomic_DNA"/>
</dbReference>
<reference evidence="1 2" key="1">
    <citation type="journal article" date="2016" name="Nat. Commun.">
        <title>Thousands of microbial genomes shed light on interconnected biogeochemical processes in an aquifer system.</title>
        <authorList>
            <person name="Anantharaman K."/>
            <person name="Brown C.T."/>
            <person name="Hug L.A."/>
            <person name="Sharon I."/>
            <person name="Castelle C.J."/>
            <person name="Probst A.J."/>
            <person name="Thomas B.C."/>
            <person name="Singh A."/>
            <person name="Wilkins M.J."/>
            <person name="Karaoz U."/>
            <person name="Brodie E.L."/>
            <person name="Williams K.H."/>
            <person name="Hubbard S.S."/>
            <person name="Banfield J.F."/>
        </authorList>
    </citation>
    <scope>NUCLEOTIDE SEQUENCE [LARGE SCALE GENOMIC DNA]</scope>
</reference>
<dbReference type="SUPFAM" id="SSF53448">
    <property type="entry name" value="Nucleotide-diphospho-sugar transferases"/>
    <property type="match status" value="1"/>
</dbReference>